<dbReference type="EMBL" id="KE524834">
    <property type="protein sequence ID" value="KFB37122.1"/>
    <property type="molecule type" value="Genomic_DNA"/>
</dbReference>
<gene>
    <name evidence="1" type="ORF">ZHAS_00004332</name>
</gene>
<accession>A0A084VGM8</accession>
<sequence length="83" mass="9080">MPDPAVVSMLVRAVLDATKWPLLLPVLPVVADFGEDASSFMMAFSAAFVVASKLFDVVTSDTWQGSRLICCWSEISGKEKRNE</sequence>
<reference evidence="1 3" key="1">
    <citation type="journal article" date="2014" name="BMC Genomics">
        <title>Genome sequence of Anopheles sinensis provides insight into genetics basis of mosquito competence for malaria parasites.</title>
        <authorList>
            <person name="Zhou D."/>
            <person name="Zhang D."/>
            <person name="Ding G."/>
            <person name="Shi L."/>
            <person name="Hou Q."/>
            <person name="Ye Y."/>
            <person name="Xu Y."/>
            <person name="Zhou H."/>
            <person name="Xiong C."/>
            <person name="Li S."/>
            <person name="Yu J."/>
            <person name="Hong S."/>
            <person name="Yu X."/>
            <person name="Zou P."/>
            <person name="Chen C."/>
            <person name="Chang X."/>
            <person name="Wang W."/>
            <person name="Lv Y."/>
            <person name="Sun Y."/>
            <person name="Ma L."/>
            <person name="Shen B."/>
            <person name="Zhu C."/>
        </authorList>
    </citation>
    <scope>NUCLEOTIDE SEQUENCE [LARGE SCALE GENOMIC DNA]</scope>
</reference>
<proteinExistence type="predicted"/>
<dbReference type="AlphaFoldDB" id="A0A084VGM8"/>
<dbReference type="Proteomes" id="UP000030765">
    <property type="component" value="Unassembled WGS sequence"/>
</dbReference>
<dbReference type="EnsemblMetazoa" id="ASIC004332-RA">
    <property type="protein sequence ID" value="ASIC004332-PA"/>
    <property type="gene ID" value="ASIC004332"/>
</dbReference>
<keyword evidence="3" id="KW-1185">Reference proteome</keyword>
<dbReference type="VEuPathDB" id="VectorBase:ASIC004332"/>
<dbReference type="EMBL" id="ATLV01013006">
    <property type="status" value="NOT_ANNOTATED_CDS"/>
    <property type="molecule type" value="Genomic_DNA"/>
</dbReference>
<protein>
    <submittedName>
        <fullName evidence="1 2">Kup system potassium uptake protein</fullName>
    </submittedName>
</protein>
<name>A0A084VGM8_ANOSI</name>
<evidence type="ECO:0000313" key="2">
    <source>
        <dbReference type="EnsemblMetazoa" id="ASIC004332-PA"/>
    </source>
</evidence>
<evidence type="ECO:0000313" key="1">
    <source>
        <dbReference type="EMBL" id="KFB37122.1"/>
    </source>
</evidence>
<reference evidence="2" key="2">
    <citation type="submission" date="2020-05" db="UniProtKB">
        <authorList>
            <consortium name="EnsemblMetazoa"/>
        </authorList>
    </citation>
    <scope>IDENTIFICATION</scope>
</reference>
<evidence type="ECO:0000313" key="3">
    <source>
        <dbReference type="Proteomes" id="UP000030765"/>
    </source>
</evidence>
<organism evidence="1">
    <name type="scientific">Anopheles sinensis</name>
    <name type="common">Mosquito</name>
    <dbReference type="NCBI Taxonomy" id="74873"/>
    <lineage>
        <taxon>Eukaryota</taxon>
        <taxon>Metazoa</taxon>
        <taxon>Ecdysozoa</taxon>
        <taxon>Arthropoda</taxon>
        <taxon>Hexapoda</taxon>
        <taxon>Insecta</taxon>
        <taxon>Pterygota</taxon>
        <taxon>Neoptera</taxon>
        <taxon>Endopterygota</taxon>
        <taxon>Diptera</taxon>
        <taxon>Nematocera</taxon>
        <taxon>Culicoidea</taxon>
        <taxon>Culicidae</taxon>
        <taxon>Anophelinae</taxon>
        <taxon>Anopheles</taxon>
    </lineage>
</organism>